<dbReference type="Proteomes" id="UP000324897">
    <property type="component" value="Unassembled WGS sequence"/>
</dbReference>
<keyword evidence="3" id="KW-1185">Reference proteome</keyword>
<sequence>MGYPINVHGTVIIRDRLDLKCIYIFRRNRDNCQLVQSKGESLILTGPTRGVGFSYQAYCEINLKIKDTQTQDKQFSKVLFQMDTYEFYSLVDSKTVASWLSEVDLVLAHVKKSFEGTIQITILSGPEAFDGKITACTTDVPNHHILLYDSAVNGANILSDDRVFQLLRRVVAVSEDQMLVFNIRACSGGQNDISHRSCKLTPLTRGRNMVEVICGLYKMRIELVACEL</sequence>
<evidence type="ECO:0000259" key="1">
    <source>
        <dbReference type="Pfam" id="PF20241"/>
    </source>
</evidence>
<dbReference type="PANTHER" id="PTHR33065">
    <property type="entry name" value="OS07G0486400 PROTEIN"/>
    <property type="match status" value="1"/>
</dbReference>
<dbReference type="InterPro" id="IPR046533">
    <property type="entry name" value="DUF6598"/>
</dbReference>
<evidence type="ECO:0000313" key="3">
    <source>
        <dbReference type="Proteomes" id="UP000324897"/>
    </source>
</evidence>
<dbReference type="PIRSF" id="PIRSF002703">
    <property type="entry name" value="Thaumatin"/>
    <property type="match status" value="1"/>
</dbReference>
<gene>
    <name evidence="2" type="ORF">EJB05_18066</name>
</gene>
<dbReference type="EMBL" id="RWGY01000009">
    <property type="protein sequence ID" value="TVU36149.1"/>
    <property type="molecule type" value="Genomic_DNA"/>
</dbReference>
<dbReference type="PANTHER" id="PTHR33065:SF163">
    <property type="entry name" value="OS05G0112700 PROTEIN"/>
    <property type="match status" value="1"/>
</dbReference>
<feature type="domain" description="DUF6598" evidence="1">
    <location>
        <begin position="2"/>
        <end position="222"/>
    </location>
</feature>
<evidence type="ECO:0000313" key="2">
    <source>
        <dbReference type="EMBL" id="TVU36149.1"/>
    </source>
</evidence>
<dbReference type="Pfam" id="PF20241">
    <property type="entry name" value="DUF6598"/>
    <property type="match status" value="1"/>
</dbReference>
<protein>
    <recommendedName>
        <fullName evidence="1">DUF6598 domain-containing protein</fullName>
    </recommendedName>
</protein>
<proteinExistence type="predicted"/>
<reference evidence="2 3" key="1">
    <citation type="journal article" date="2019" name="Sci. Rep.">
        <title>A high-quality genome of Eragrostis curvula grass provides insights into Poaceae evolution and supports new strategies to enhance forage quality.</title>
        <authorList>
            <person name="Carballo J."/>
            <person name="Santos B.A.C.M."/>
            <person name="Zappacosta D."/>
            <person name="Garbus I."/>
            <person name="Selva J.P."/>
            <person name="Gallo C.A."/>
            <person name="Diaz A."/>
            <person name="Albertini E."/>
            <person name="Caccamo M."/>
            <person name="Echenique V."/>
        </authorList>
    </citation>
    <scope>NUCLEOTIDE SEQUENCE [LARGE SCALE GENOMIC DNA]</scope>
    <source>
        <strain evidence="3">cv. Victoria</strain>
        <tissue evidence="2">Leaf</tissue>
    </source>
</reference>
<comment type="caution">
    <text evidence="2">The sequence shown here is derived from an EMBL/GenBank/DDBJ whole genome shotgun (WGS) entry which is preliminary data.</text>
</comment>
<accession>A0A5J9VIU9</accession>
<dbReference type="Gramene" id="TVU36149">
    <property type="protein sequence ID" value="TVU36149"/>
    <property type="gene ID" value="EJB05_18066"/>
</dbReference>
<dbReference type="InterPro" id="IPR001938">
    <property type="entry name" value="Thaumatin"/>
</dbReference>
<dbReference type="AlphaFoldDB" id="A0A5J9VIU9"/>
<dbReference type="OrthoDB" id="693375at2759"/>
<name>A0A5J9VIU9_9POAL</name>
<organism evidence="2 3">
    <name type="scientific">Eragrostis curvula</name>
    <name type="common">weeping love grass</name>
    <dbReference type="NCBI Taxonomy" id="38414"/>
    <lineage>
        <taxon>Eukaryota</taxon>
        <taxon>Viridiplantae</taxon>
        <taxon>Streptophyta</taxon>
        <taxon>Embryophyta</taxon>
        <taxon>Tracheophyta</taxon>
        <taxon>Spermatophyta</taxon>
        <taxon>Magnoliopsida</taxon>
        <taxon>Liliopsida</taxon>
        <taxon>Poales</taxon>
        <taxon>Poaceae</taxon>
        <taxon>PACMAD clade</taxon>
        <taxon>Chloridoideae</taxon>
        <taxon>Eragrostideae</taxon>
        <taxon>Eragrostidinae</taxon>
        <taxon>Eragrostis</taxon>
    </lineage>
</organism>